<dbReference type="InterPro" id="IPR000835">
    <property type="entry name" value="HTH_MarR-typ"/>
</dbReference>
<dbReference type="InterPro" id="IPR036388">
    <property type="entry name" value="WH-like_DNA-bd_sf"/>
</dbReference>
<reference evidence="2 3" key="1">
    <citation type="journal article" date="2014" name="J. Microbiol.">
        <title>Diaminobutyricibacter tongyongensis gen. nov., sp. nov. and Homoserinibacter gongjuensis gen. nov., sp. nov. belong to the family Microbacteriaceae.</title>
        <authorList>
            <person name="Kim S.J."/>
            <person name="Ahn J.H."/>
            <person name="Weon H.Y."/>
            <person name="Hamada M."/>
            <person name="Suzuki K."/>
            <person name="Kwon S.W."/>
        </authorList>
    </citation>
    <scope>NUCLEOTIDE SEQUENCE [LARGE SCALE GENOMIC DNA]</scope>
    <source>
        <strain evidence="2 3">NBRC 108724</strain>
    </source>
</reference>
<organism evidence="2 3">
    <name type="scientific">Leifsonia tongyongensis</name>
    <dbReference type="NCBI Taxonomy" id="1268043"/>
    <lineage>
        <taxon>Bacteria</taxon>
        <taxon>Bacillati</taxon>
        <taxon>Actinomycetota</taxon>
        <taxon>Actinomycetes</taxon>
        <taxon>Micrococcales</taxon>
        <taxon>Microbacteriaceae</taxon>
        <taxon>Leifsonia</taxon>
    </lineage>
</organism>
<dbReference type="GO" id="GO:0003700">
    <property type="term" value="F:DNA-binding transcription factor activity"/>
    <property type="evidence" value="ECO:0007669"/>
    <property type="project" value="InterPro"/>
</dbReference>
<dbReference type="AlphaFoldDB" id="A0A6L9XTF4"/>
<evidence type="ECO:0000313" key="3">
    <source>
        <dbReference type="Proteomes" id="UP000474967"/>
    </source>
</evidence>
<proteinExistence type="predicted"/>
<name>A0A6L9XTF4_9MICO</name>
<dbReference type="InterPro" id="IPR039422">
    <property type="entry name" value="MarR/SlyA-like"/>
</dbReference>
<evidence type="ECO:0000313" key="2">
    <source>
        <dbReference type="EMBL" id="NEN04692.1"/>
    </source>
</evidence>
<keyword evidence="3" id="KW-1185">Reference proteome</keyword>
<dbReference type="PROSITE" id="PS50995">
    <property type="entry name" value="HTH_MARR_2"/>
    <property type="match status" value="1"/>
</dbReference>
<dbReference type="RefSeq" id="WP_163287793.1">
    <property type="nucleotide sequence ID" value="NZ_JAAGWY010000001.1"/>
</dbReference>
<dbReference type="InterPro" id="IPR036390">
    <property type="entry name" value="WH_DNA-bd_sf"/>
</dbReference>
<comment type="caution">
    <text evidence="2">The sequence shown here is derived from an EMBL/GenBank/DDBJ whole genome shotgun (WGS) entry which is preliminary data.</text>
</comment>
<dbReference type="SUPFAM" id="SSF46785">
    <property type="entry name" value="Winged helix' DNA-binding domain"/>
    <property type="match status" value="1"/>
</dbReference>
<dbReference type="PANTHER" id="PTHR33164">
    <property type="entry name" value="TRANSCRIPTIONAL REGULATOR, MARR FAMILY"/>
    <property type="match status" value="1"/>
</dbReference>
<accession>A0A6L9XTF4</accession>
<dbReference type="Proteomes" id="UP000474967">
    <property type="component" value="Unassembled WGS sequence"/>
</dbReference>
<protein>
    <submittedName>
        <fullName evidence="2">MarR family transcriptional regulator</fullName>
    </submittedName>
</protein>
<dbReference type="PANTHER" id="PTHR33164:SF94">
    <property type="entry name" value="TRANSCRIPTIONAL REGULATORY PROTEIN-RELATED"/>
    <property type="match status" value="1"/>
</dbReference>
<gene>
    <name evidence="2" type="ORF">G3T36_02300</name>
</gene>
<dbReference type="GO" id="GO:0006950">
    <property type="term" value="P:response to stress"/>
    <property type="evidence" value="ECO:0007669"/>
    <property type="project" value="TreeGrafter"/>
</dbReference>
<evidence type="ECO:0000259" key="1">
    <source>
        <dbReference type="PROSITE" id="PS50995"/>
    </source>
</evidence>
<dbReference type="EMBL" id="JAAGWY010000001">
    <property type="protein sequence ID" value="NEN04692.1"/>
    <property type="molecule type" value="Genomic_DNA"/>
</dbReference>
<dbReference type="Pfam" id="PF01047">
    <property type="entry name" value="MarR"/>
    <property type="match status" value="1"/>
</dbReference>
<dbReference type="SMART" id="SM00347">
    <property type="entry name" value="HTH_MARR"/>
    <property type="match status" value="1"/>
</dbReference>
<sequence>MTKPTDEQVTAAPAAGFPTEATEATLRASRALLGIVARSVADALDVVTLPQFRVLVVLAGAGPLRMGVLAARVGAVPSTFSRTIDRMADSGWVQRKESPESRREILIDLTALGAQLVADVTERRRRQMAAILSSLNGDQQRTIIHALELFSTAAGEPAPEDLLTLGL</sequence>
<feature type="domain" description="HTH marR-type" evidence="1">
    <location>
        <begin position="18"/>
        <end position="152"/>
    </location>
</feature>
<dbReference type="Gene3D" id="1.10.10.10">
    <property type="entry name" value="Winged helix-like DNA-binding domain superfamily/Winged helix DNA-binding domain"/>
    <property type="match status" value="1"/>
</dbReference>